<protein>
    <submittedName>
        <fullName evidence="2">Uncharacterized protein</fullName>
    </submittedName>
</protein>
<feature type="region of interest" description="Disordered" evidence="1">
    <location>
        <begin position="303"/>
        <end position="384"/>
    </location>
</feature>
<comment type="caution">
    <text evidence="2">The sequence shown here is derived from an EMBL/GenBank/DDBJ whole genome shotgun (WGS) entry which is preliminary data.</text>
</comment>
<dbReference type="EMBL" id="BEGY01000041">
    <property type="protein sequence ID" value="GAX79353.1"/>
    <property type="molecule type" value="Genomic_DNA"/>
</dbReference>
<evidence type="ECO:0000313" key="2">
    <source>
        <dbReference type="EMBL" id="GAX79353.1"/>
    </source>
</evidence>
<feature type="region of interest" description="Disordered" evidence="1">
    <location>
        <begin position="482"/>
        <end position="543"/>
    </location>
</feature>
<name>A0A250X8F4_9CHLO</name>
<keyword evidence="3" id="KW-1185">Reference proteome</keyword>
<dbReference type="Proteomes" id="UP000232323">
    <property type="component" value="Unassembled WGS sequence"/>
</dbReference>
<gene>
    <name evidence="2" type="ORF">CEUSTIGMA_g6795.t1</name>
</gene>
<feature type="compositionally biased region" description="Polar residues" evidence="1">
    <location>
        <begin position="305"/>
        <end position="317"/>
    </location>
</feature>
<organism evidence="2 3">
    <name type="scientific">Chlamydomonas eustigma</name>
    <dbReference type="NCBI Taxonomy" id="1157962"/>
    <lineage>
        <taxon>Eukaryota</taxon>
        <taxon>Viridiplantae</taxon>
        <taxon>Chlorophyta</taxon>
        <taxon>core chlorophytes</taxon>
        <taxon>Chlorophyceae</taxon>
        <taxon>CS clade</taxon>
        <taxon>Chlamydomonadales</taxon>
        <taxon>Chlamydomonadaceae</taxon>
        <taxon>Chlamydomonas</taxon>
    </lineage>
</organism>
<accession>A0A250X8F4</accession>
<evidence type="ECO:0000313" key="3">
    <source>
        <dbReference type="Proteomes" id="UP000232323"/>
    </source>
</evidence>
<evidence type="ECO:0000256" key="1">
    <source>
        <dbReference type="SAM" id="MobiDB-lite"/>
    </source>
</evidence>
<dbReference type="AlphaFoldDB" id="A0A250X8F4"/>
<sequence length="543" mass="57399">MNLEDLQRRRREVTERSTVVTSAGFEFGENEILNELELKAAAAREARSRAHSALDSERQKSGDALALAAKLQRISMEEGLGAKNQDLAADVTLSHLQGSRTKNKASLMQKMLQSFRFDKNKLPEDILPPALTASAQKSMMKAGVSSPSSIKVPLEKSPSKFWNSVGPGLGSFWGGRTADAGGAAASSSGLPTASSKRLGASSGKSINLKGGVLMNDESDGGWLARAKNALSAAAARLTGRQEALVVEEEVVDLTLAMRKDSFEEMQEFLSRSREASVIASQHAAAATGQNSKRQTIKPLTMLKPSANSASKQRNKVLSSDDEFQLQPKVADATQSSVHTSTSILFQRDSGNSPFLAEPATTFPGATTLSQRSTSSSSPQPGRLLNNGIVEQYDARNYEQGMKSMNKKGVGQQGGQLTQPAIALTPSTTTGSGGFGWQDAVRGRKRSATVIPVLQQQQQGVLDKEDGLGLDGQAALISMDNNVEDRTGSNPKRLPSCTAAAAAAGGSNPKRLPSCTAAAGEPPSLGTESKKLQGRAPTYGWMPA</sequence>
<reference evidence="2 3" key="1">
    <citation type="submission" date="2017-08" db="EMBL/GenBank/DDBJ databases">
        <title>Acidophilic green algal genome provides insights into adaptation to an acidic environment.</title>
        <authorList>
            <person name="Hirooka S."/>
            <person name="Hirose Y."/>
            <person name="Kanesaki Y."/>
            <person name="Higuchi S."/>
            <person name="Fujiwara T."/>
            <person name="Onuma R."/>
            <person name="Era A."/>
            <person name="Ohbayashi R."/>
            <person name="Uzuka A."/>
            <person name="Nozaki H."/>
            <person name="Yoshikawa H."/>
            <person name="Miyagishima S.Y."/>
        </authorList>
    </citation>
    <scope>NUCLEOTIDE SEQUENCE [LARGE SCALE GENOMIC DNA]</scope>
    <source>
        <strain evidence="2 3">NIES-2499</strain>
    </source>
</reference>
<feature type="compositionally biased region" description="Polar residues" evidence="1">
    <location>
        <begin position="332"/>
        <end position="352"/>
    </location>
</feature>
<proteinExistence type="predicted"/>
<feature type="compositionally biased region" description="Low complexity" evidence="1">
    <location>
        <begin position="367"/>
        <end position="383"/>
    </location>
</feature>